<evidence type="ECO:0000313" key="1">
    <source>
        <dbReference type="EMBL" id="WVZ98215.1"/>
    </source>
</evidence>
<sequence>MEPLQLQRIRGPRTCPATCRPAIGAALLGAASFLSRWEPLASSPAKIVLMRGVRPSRMRVSPVKHRLTNRRPG</sequence>
<dbReference type="EMBL" id="CP144754">
    <property type="protein sequence ID" value="WVZ98215.1"/>
    <property type="molecule type" value="Genomic_DNA"/>
</dbReference>
<proteinExistence type="predicted"/>
<dbReference type="Proteomes" id="UP001341281">
    <property type="component" value="Chromosome 10"/>
</dbReference>
<dbReference type="AlphaFoldDB" id="A0AAQ3XHD2"/>
<protein>
    <submittedName>
        <fullName evidence="1">Uncharacterized protein</fullName>
    </submittedName>
</protein>
<keyword evidence="2" id="KW-1185">Reference proteome</keyword>
<name>A0AAQ3XHD2_PASNO</name>
<organism evidence="1 2">
    <name type="scientific">Paspalum notatum var. saurae</name>
    <dbReference type="NCBI Taxonomy" id="547442"/>
    <lineage>
        <taxon>Eukaryota</taxon>
        <taxon>Viridiplantae</taxon>
        <taxon>Streptophyta</taxon>
        <taxon>Embryophyta</taxon>
        <taxon>Tracheophyta</taxon>
        <taxon>Spermatophyta</taxon>
        <taxon>Magnoliopsida</taxon>
        <taxon>Liliopsida</taxon>
        <taxon>Poales</taxon>
        <taxon>Poaceae</taxon>
        <taxon>PACMAD clade</taxon>
        <taxon>Panicoideae</taxon>
        <taxon>Andropogonodae</taxon>
        <taxon>Paspaleae</taxon>
        <taxon>Paspalinae</taxon>
        <taxon>Paspalum</taxon>
    </lineage>
</organism>
<accession>A0AAQ3XHD2</accession>
<reference evidence="1 2" key="1">
    <citation type="submission" date="2024-02" db="EMBL/GenBank/DDBJ databases">
        <title>High-quality chromosome-scale genome assembly of Pensacola bahiagrass (Paspalum notatum Flugge var. saurae).</title>
        <authorList>
            <person name="Vega J.M."/>
            <person name="Podio M."/>
            <person name="Orjuela J."/>
            <person name="Siena L.A."/>
            <person name="Pessino S.C."/>
            <person name="Combes M.C."/>
            <person name="Mariac C."/>
            <person name="Albertini E."/>
            <person name="Pupilli F."/>
            <person name="Ortiz J.P.A."/>
            <person name="Leblanc O."/>
        </authorList>
    </citation>
    <scope>NUCLEOTIDE SEQUENCE [LARGE SCALE GENOMIC DNA]</scope>
    <source>
        <strain evidence="1">R1</strain>
        <tissue evidence="1">Leaf</tissue>
    </source>
</reference>
<evidence type="ECO:0000313" key="2">
    <source>
        <dbReference type="Proteomes" id="UP001341281"/>
    </source>
</evidence>
<gene>
    <name evidence="1" type="ORF">U9M48_043683</name>
</gene>